<sequence length="76" mass="9045">MKEKEKNKKKSFQKRVVFYVLQIILASIFIYQSLEKNVGGFVKKFNPLLFGIGILMIIMNVVFLYMEWKTHKRTSL</sequence>
<feature type="transmembrane region" description="Helical" evidence="1">
    <location>
        <begin position="16"/>
        <end position="34"/>
    </location>
</feature>
<dbReference type="Proteomes" id="UP000029579">
    <property type="component" value="Unassembled WGS sequence"/>
</dbReference>
<organism evidence="2 3">
    <name type="scientific">Anaerococcus lactolyticus S7-1-13</name>
    <dbReference type="NCBI Taxonomy" id="1284686"/>
    <lineage>
        <taxon>Bacteria</taxon>
        <taxon>Bacillati</taxon>
        <taxon>Bacillota</taxon>
        <taxon>Tissierellia</taxon>
        <taxon>Tissierellales</taxon>
        <taxon>Peptoniphilaceae</taxon>
        <taxon>Anaerococcus</taxon>
    </lineage>
</organism>
<keyword evidence="1" id="KW-0812">Transmembrane</keyword>
<gene>
    <name evidence="2" type="ORF">HMPREF1630_00380</name>
</gene>
<reference evidence="2 3" key="1">
    <citation type="submission" date="2014-07" db="EMBL/GenBank/DDBJ databases">
        <authorList>
            <person name="McCorrison J."/>
            <person name="Sanka R."/>
            <person name="Torralba M."/>
            <person name="Gillis M."/>
            <person name="Haft D.H."/>
            <person name="Methe B."/>
            <person name="Sutton G."/>
            <person name="Nelson K.E."/>
        </authorList>
    </citation>
    <scope>NUCLEOTIDE SEQUENCE [LARGE SCALE GENOMIC DNA]</scope>
    <source>
        <strain evidence="2 3">S7-1-13</strain>
    </source>
</reference>
<keyword evidence="1" id="KW-0472">Membrane</keyword>
<protein>
    <submittedName>
        <fullName evidence="2">Uncharacterized protein</fullName>
    </submittedName>
</protein>
<dbReference type="AlphaFoldDB" id="A0A095YH18"/>
<evidence type="ECO:0000313" key="3">
    <source>
        <dbReference type="Proteomes" id="UP000029579"/>
    </source>
</evidence>
<proteinExistence type="predicted"/>
<keyword evidence="1" id="KW-1133">Transmembrane helix</keyword>
<evidence type="ECO:0000313" key="2">
    <source>
        <dbReference type="EMBL" id="KGF05792.1"/>
    </source>
</evidence>
<comment type="caution">
    <text evidence="2">The sequence shown here is derived from an EMBL/GenBank/DDBJ whole genome shotgun (WGS) entry which is preliminary data.</text>
</comment>
<name>A0A095YH18_9FIRM</name>
<dbReference type="EMBL" id="JRMW01000009">
    <property type="protein sequence ID" value="KGF05792.1"/>
    <property type="molecule type" value="Genomic_DNA"/>
</dbReference>
<accession>A0A095YH18</accession>
<dbReference type="RefSeq" id="WP_037325962.1">
    <property type="nucleotide sequence ID" value="NZ_JRMW01000009.1"/>
</dbReference>
<feature type="transmembrane region" description="Helical" evidence="1">
    <location>
        <begin position="46"/>
        <end position="66"/>
    </location>
</feature>
<evidence type="ECO:0000256" key="1">
    <source>
        <dbReference type="SAM" id="Phobius"/>
    </source>
</evidence>